<name>A0A1U7GXJ7_9CYAN</name>
<proteinExistence type="predicted"/>
<sequence>MMTLEEFKQLIEKQQKCRDSLPKPLQALWFDYKGNWDRAHEIVQNANDLDSAWVHAYLHRKEGDLSNARYWYRRSSKPEFHAGLDQEWEQIASDLLMKVKQLWMPMN</sequence>
<organism evidence="1 2">
    <name type="scientific">Fischerella major NIES-592</name>
    <dbReference type="NCBI Taxonomy" id="210994"/>
    <lineage>
        <taxon>Bacteria</taxon>
        <taxon>Bacillati</taxon>
        <taxon>Cyanobacteriota</taxon>
        <taxon>Cyanophyceae</taxon>
        <taxon>Nostocales</taxon>
        <taxon>Hapalosiphonaceae</taxon>
        <taxon>Fischerella</taxon>
    </lineage>
</organism>
<accession>A0A1U7GXJ7</accession>
<evidence type="ECO:0000313" key="2">
    <source>
        <dbReference type="Proteomes" id="UP000186391"/>
    </source>
</evidence>
<dbReference type="AlphaFoldDB" id="A0A1U7GXJ7"/>
<keyword evidence="2" id="KW-1185">Reference proteome</keyword>
<dbReference type="EMBL" id="MRCA01000008">
    <property type="protein sequence ID" value="OKH13097.1"/>
    <property type="molecule type" value="Genomic_DNA"/>
</dbReference>
<reference evidence="1 2" key="1">
    <citation type="submission" date="2016-11" db="EMBL/GenBank/DDBJ databases">
        <title>Draft Genome Sequences of Nine Cyanobacterial Strains from Diverse Habitats.</title>
        <authorList>
            <person name="Zhu T."/>
            <person name="Hou S."/>
            <person name="Lu X."/>
            <person name="Hess W.R."/>
        </authorList>
    </citation>
    <scope>NUCLEOTIDE SEQUENCE [LARGE SCALE GENOMIC DNA]</scope>
    <source>
        <strain evidence="1 2">NIES-592</strain>
    </source>
</reference>
<dbReference type="OrthoDB" id="370799at2"/>
<dbReference type="Proteomes" id="UP000186391">
    <property type="component" value="Unassembled WGS sequence"/>
</dbReference>
<comment type="caution">
    <text evidence="1">The sequence shown here is derived from an EMBL/GenBank/DDBJ whole genome shotgun (WGS) entry which is preliminary data.</text>
</comment>
<evidence type="ECO:0000313" key="1">
    <source>
        <dbReference type="EMBL" id="OKH13097.1"/>
    </source>
</evidence>
<protein>
    <submittedName>
        <fullName evidence="1">Uncharacterized protein</fullName>
    </submittedName>
</protein>
<gene>
    <name evidence="1" type="ORF">NIES592_15835</name>
</gene>